<keyword evidence="2" id="KW-1185">Reference proteome</keyword>
<reference evidence="2" key="1">
    <citation type="journal article" date="2024" name="Front. Bioeng. Biotechnol.">
        <title>Genome-scale model development and genomic sequencing of the oleaginous clade Lipomyces.</title>
        <authorList>
            <person name="Czajka J.J."/>
            <person name="Han Y."/>
            <person name="Kim J."/>
            <person name="Mondo S.J."/>
            <person name="Hofstad B.A."/>
            <person name="Robles A."/>
            <person name="Haridas S."/>
            <person name="Riley R."/>
            <person name="LaButti K."/>
            <person name="Pangilinan J."/>
            <person name="Andreopoulos W."/>
            <person name="Lipzen A."/>
            <person name="Yan J."/>
            <person name="Wang M."/>
            <person name="Ng V."/>
            <person name="Grigoriev I.V."/>
            <person name="Spatafora J.W."/>
            <person name="Magnuson J.K."/>
            <person name="Baker S.E."/>
            <person name="Pomraning K.R."/>
        </authorList>
    </citation>
    <scope>NUCLEOTIDE SEQUENCE [LARGE SCALE GENOMIC DNA]</scope>
    <source>
        <strain evidence="2">CBS 10300</strain>
    </source>
</reference>
<dbReference type="Proteomes" id="UP001489719">
    <property type="component" value="Unassembled WGS sequence"/>
</dbReference>
<name>A0ACC3TEG4_9ASCO</name>
<feature type="non-terminal residue" evidence="1">
    <location>
        <position position="1"/>
    </location>
</feature>
<organism evidence="1 2">
    <name type="scientific">Lipomyces orientalis</name>
    <dbReference type="NCBI Taxonomy" id="1233043"/>
    <lineage>
        <taxon>Eukaryota</taxon>
        <taxon>Fungi</taxon>
        <taxon>Dikarya</taxon>
        <taxon>Ascomycota</taxon>
        <taxon>Saccharomycotina</taxon>
        <taxon>Lipomycetes</taxon>
        <taxon>Lipomycetales</taxon>
        <taxon>Lipomycetaceae</taxon>
        <taxon>Lipomyces</taxon>
    </lineage>
</organism>
<gene>
    <name evidence="1" type="ORF">V1517DRAFT_266453</name>
</gene>
<evidence type="ECO:0000313" key="2">
    <source>
        <dbReference type="Proteomes" id="UP001489719"/>
    </source>
</evidence>
<evidence type="ECO:0000313" key="1">
    <source>
        <dbReference type="EMBL" id="KAK9319360.1"/>
    </source>
</evidence>
<comment type="caution">
    <text evidence="1">The sequence shown here is derived from an EMBL/GenBank/DDBJ whole genome shotgun (WGS) entry which is preliminary data.</text>
</comment>
<protein>
    <submittedName>
        <fullName evidence="1">Uncharacterized protein</fullName>
    </submittedName>
</protein>
<accession>A0ACC3TEG4</accession>
<dbReference type="EMBL" id="MU970195">
    <property type="protein sequence ID" value="KAK9319360.1"/>
    <property type="molecule type" value="Genomic_DNA"/>
</dbReference>
<proteinExistence type="predicted"/>
<sequence>SGSCARHFNAMKVKADRRSSTNVVYWGVVCRHGHIIRFRNLYTTGEPAKEIAWLLKGILPDTPGIKCWALTYDVACAMDKAFKVPHAQY</sequence>